<dbReference type="RefSeq" id="WP_003748069.1">
    <property type="nucleotide sequence ID" value="NZ_CP063071.1"/>
</dbReference>
<proteinExistence type="predicted"/>
<dbReference type="PANTHER" id="PTHR37305">
    <property type="entry name" value="INTEGRAL MEMBRANE PROTEIN-RELATED"/>
    <property type="match status" value="1"/>
</dbReference>
<dbReference type="AlphaFoldDB" id="A0A7X1C520"/>
<feature type="transmembrane region" description="Helical" evidence="1">
    <location>
        <begin position="20"/>
        <end position="39"/>
    </location>
</feature>
<dbReference type="Proteomes" id="UP000033536">
    <property type="component" value="Unassembled WGS sequence"/>
</dbReference>
<name>A0A7X1C520_LISSE</name>
<dbReference type="EMBL" id="JAARRG010000001">
    <property type="protein sequence ID" value="MBC1484668.1"/>
    <property type="molecule type" value="Genomic_DNA"/>
</dbReference>
<dbReference type="Pfam" id="PF12679">
    <property type="entry name" value="ABC2_membrane_2"/>
    <property type="match status" value="1"/>
</dbReference>
<comment type="caution">
    <text evidence="3">The sequence shown here is derived from an EMBL/GenBank/DDBJ whole genome shotgun (WGS) entry which is preliminary data.</text>
</comment>
<sequence length="356" mass="39000">MISLVKNEFHKLFARKSSWIMQIVLFLAVLALALLMFFVSRIDTSGVDGADTNNAGITAYYDNKGNPVSEEDYWNSVDADGNPTYKSETLSLTDSVAYLKAQEKAAGSKEEKESIQKQIDYYQTYVDADEKPAASNATGISSANFFGSLGDSAAVATMLVVIVASMIVATEFSAGTIKLLLTRPYSRSQILFSKYIVCILYSAISSITLFLASFIFSFILPKQSIFMPLAPETGAMTAWDHALTLLGTNFLLMIVYATIAFFFSSVVRSQALAVGVGVGILFSGGIIRQLLPIAIEKYEWMKWIIFNLLSLNDTVGGNQIAGDLADWQIIAGLGVYTAIILFFTFFLFKKRDVALS</sequence>
<dbReference type="EMBL" id="JYOM01000011">
    <property type="protein sequence ID" value="KKD46407.1"/>
    <property type="molecule type" value="Genomic_DNA"/>
</dbReference>
<accession>A0A7X1C520</accession>
<feature type="transmembrane region" description="Helical" evidence="1">
    <location>
        <begin position="195"/>
        <end position="221"/>
    </location>
</feature>
<keyword evidence="1" id="KW-0812">Transmembrane</keyword>
<feature type="transmembrane region" description="Helical" evidence="1">
    <location>
        <begin position="327"/>
        <end position="348"/>
    </location>
</feature>
<evidence type="ECO:0000313" key="2">
    <source>
        <dbReference type="EMBL" id="KKD46407.1"/>
    </source>
</evidence>
<dbReference type="PANTHER" id="PTHR37305:SF1">
    <property type="entry name" value="MEMBRANE PROTEIN"/>
    <property type="match status" value="1"/>
</dbReference>
<feature type="transmembrane region" description="Helical" evidence="1">
    <location>
        <begin position="271"/>
        <end position="291"/>
    </location>
</feature>
<evidence type="ECO:0000313" key="4">
    <source>
        <dbReference type="Proteomes" id="UP000033536"/>
    </source>
</evidence>
<dbReference type="Proteomes" id="UP000523362">
    <property type="component" value="Unassembled WGS sequence"/>
</dbReference>
<keyword evidence="4" id="KW-1185">Reference proteome</keyword>
<gene>
    <name evidence="3" type="ORF">HB897_00310</name>
    <name evidence="2" type="ORF">UQ68_06195</name>
</gene>
<dbReference type="GO" id="GO:0140359">
    <property type="term" value="F:ABC-type transporter activity"/>
    <property type="evidence" value="ECO:0007669"/>
    <property type="project" value="InterPro"/>
</dbReference>
<keyword evidence="1" id="KW-1133">Transmembrane helix</keyword>
<dbReference type="GO" id="GO:0005886">
    <property type="term" value="C:plasma membrane"/>
    <property type="evidence" value="ECO:0007669"/>
    <property type="project" value="UniProtKB-SubCell"/>
</dbReference>
<feature type="transmembrane region" description="Helical" evidence="1">
    <location>
        <begin position="153"/>
        <end position="174"/>
    </location>
</feature>
<evidence type="ECO:0000256" key="1">
    <source>
        <dbReference type="SAM" id="Phobius"/>
    </source>
</evidence>
<feature type="transmembrane region" description="Helical" evidence="1">
    <location>
        <begin position="241"/>
        <end position="264"/>
    </location>
</feature>
<reference evidence="3 5" key="2">
    <citation type="submission" date="2020-03" db="EMBL/GenBank/DDBJ databases">
        <title>Soil Listeria distribution.</title>
        <authorList>
            <person name="Liao J."/>
            <person name="Wiedmann M."/>
        </authorList>
    </citation>
    <scope>NUCLEOTIDE SEQUENCE [LARGE SCALE GENOMIC DNA]</scope>
    <source>
        <strain evidence="3 5">FSL L7-1560</strain>
    </source>
</reference>
<protein>
    <submittedName>
        <fullName evidence="2 3">ABC transporter permease</fullName>
    </submittedName>
</protein>
<keyword evidence="1" id="KW-0472">Membrane</keyword>
<reference evidence="2 4" key="1">
    <citation type="submission" date="2015-02" db="EMBL/GenBank/DDBJ databases">
        <title>Sequencing of Listeria spp. dairy environmental strains.</title>
        <authorList>
            <person name="Muhterem-Uyar M."/>
            <person name="Wagner M."/>
            <person name="Schmitz-Esser S."/>
            <person name="Stessl B."/>
        </authorList>
    </citation>
    <scope>NUCLEOTIDE SEQUENCE [LARGE SCALE GENOMIC DNA]</scope>
    <source>
        <strain evidence="2 4">7KSM</strain>
    </source>
</reference>
<evidence type="ECO:0000313" key="3">
    <source>
        <dbReference type="EMBL" id="MBC1484668.1"/>
    </source>
</evidence>
<evidence type="ECO:0000313" key="5">
    <source>
        <dbReference type="Proteomes" id="UP000523362"/>
    </source>
</evidence>
<organism evidence="3 5">
    <name type="scientific">Listeria seeligeri</name>
    <dbReference type="NCBI Taxonomy" id="1640"/>
    <lineage>
        <taxon>Bacteria</taxon>
        <taxon>Bacillati</taxon>
        <taxon>Bacillota</taxon>
        <taxon>Bacilli</taxon>
        <taxon>Bacillales</taxon>
        <taxon>Listeriaceae</taxon>
        <taxon>Listeria</taxon>
    </lineage>
</organism>